<dbReference type="Proteomes" id="UP000236311">
    <property type="component" value="Unassembled WGS sequence"/>
</dbReference>
<dbReference type="OrthoDB" id="6382410at2"/>
<dbReference type="Pfam" id="PF00583">
    <property type="entry name" value="Acetyltransf_1"/>
    <property type="match status" value="1"/>
</dbReference>
<dbReference type="AlphaFoldDB" id="A0A2K4ZMS1"/>
<keyword evidence="3" id="KW-1185">Reference proteome</keyword>
<dbReference type="EMBL" id="OFSM01000031">
    <property type="protein sequence ID" value="SOY31777.1"/>
    <property type="molecule type" value="Genomic_DNA"/>
</dbReference>
<reference evidence="2 3" key="1">
    <citation type="submission" date="2018-01" db="EMBL/GenBank/DDBJ databases">
        <authorList>
            <person name="Gaut B.S."/>
            <person name="Morton B.R."/>
            <person name="Clegg M.T."/>
            <person name="Duvall M.R."/>
        </authorList>
    </citation>
    <scope>NUCLEOTIDE SEQUENCE [LARGE SCALE GENOMIC DNA]</scope>
    <source>
        <strain evidence="2">GP69</strain>
    </source>
</reference>
<dbReference type="SUPFAM" id="SSF55729">
    <property type="entry name" value="Acyl-CoA N-acyltransferases (Nat)"/>
    <property type="match status" value="1"/>
</dbReference>
<protein>
    <submittedName>
        <fullName evidence="2">Acetyltransferase (GNAT) family protein</fullName>
    </submittedName>
</protein>
<sequence length="162" mass="18880">MKLEIQTNKMPEAISVMREVALWGRRKGYRVWPEEWLTPEELLTEDVLPENFCIGTVEGETACAFLLQWKDSEYWPDAPAFEAAYLHKLCVRRAFAGMGMTRLVVDAVRAKCREREIRYIRLDTALDEQAVRKIYLKTGFKIVDIIDYPNGRSMALYELEVI</sequence>
<feature type="domain" description="N-acetyltransferase" evidence="1">
    <location>
        <begin position="15"/>
        <end position="162"/>
    </location>
</feature>
<evidence type="ECO:0000259" key="1">
    <source>
        <dbReference type="PROSITE" id="PS51186"/>
    </source>
</evidence>
<evidence type="ECO:0000313" key="3">
    <source>
        <dbReference type="Proteomes" id="UP000236311"/>
    </source>
</evidence>
<dbReference type="GO" id="GO:0016747">
    <property type="term" value="F:acyltransferase activity, transferring groups other than amino-acyl groups"/>
    <property type="evidence" value="ECO:0007669"/>
    <property type="project" value="InterPro"/>
</dbReference>
<keyword evidence="2" id="KW-0808">Transferase</keyword>
<organism evidence="2 3">
    <name type="scientific">Acetatifactor muris</name>
    <dbReference type="NCBI Taxonomy" id="879566"/>
    <lineage>
        <taxon>Bacteria</taxon>
        <taxon>Bacillati</taxon>
        <taxon>Bacillota</taxon>
        <taxon>Clostridia</taxon>
        <taxon>Lachnospirales</taxon>
        <taxon>Lachnospiraceae</taxon>
        <taxon>Acetatifactor</taxon>
    </lineage>
</organism>
<dbReference type="RefSeq" id="WP_103241755.1">
    <property type="nucleotide sequence ID" value="NZ_JANJZD010000033.1"/>
</dbReference>
<evidence type="ECO:0000313" key="2">
    <source>
        <dbReference type="EMBL" id="SOY31777.1"/>
    </source>
</evidence>
<gene>
    <name evidence="2" type="ORF">AMURIS_04525</name>
</gene>
<accession>A0A2K4ZMS1</accession>
<proteinExistence type="predicted"/>
<dbReference type="CDD" id="cd04301">
    <property type="entry name" value="NAT_SF"/>
    <property type="match status" value="1"/>
</dbReference>
<dbReference type="InterPro" id="IPR000182">
    <property type="entry name" value="GNAT_dom"/>
</dbReference>
<dbReference type="Gene3D" id="3.40.630.30">
    <property type="match status" value="1"/>
</dbReference>
<name>A0A2K4ZMS1_9FIRM</name>
<dbReference type="PROSITE" id="PS51186">
    <property type="entry name" value="GNAT"/>
    <property type="match status" value="1"/>
</dbReference>
<dbReference type="InterPro" id="IPR016181">
    <property type="entry name" value="Acyl_CoA_acyltransferase"/>
</dbReference>